<proteinExistence type="predicted"/>
<dbReference type="Proteomes" id="UP000193118">
    <property type="component" value="Unassembled WGS sequence"/>
</dbReference>
<keyword evidence="2" id="KW-0547">Nucleotide-binding</keyword>
<dbReference type="NCBIfam" id="TIGR01727">
    <property type="entry name" value="oligo_HPY"/>
    <property type="match status" value="1"/>
</dbReference>
<comment type="caution">
    <text evidence="5">The sequence shown here is derived from an EMBL/GenBank/DDBJ whole genome shotgun (WGS) entry which is preliminary data.</text>
</comment>
<protein>
    <submittedName>
        <fullName evidence="5">Oligopeptide ABC transporter ATP-binding protein OppF</fullName>
    </submittedName>
</protein>
<sequence length="72" mass="7615">QALMSAVPLPDPEAERSKTIQLLPGDLPSPINPPSGCVFRTRCPQADAACAETKPEWRGNGSHFAACLKNGV</sequence>
<feature type="non-terminal residue" evidence="5">
    <location>
        <position position="1"/>
    </location>
</feature>
<evidence type="ECO:0000256" key="2">
    <source>
        <dbReference type="ARBA" id="ARBA00022741"/>
    </source>
</evidence>
<organism evidence="5 6">
    <name type="scientific">Neisseria dentiae</name>
    <dbReference type="NCBI Taxonomy" id="194197"/>
    <lineage>
        <taxon>Bacteria</taxon>
        <taxon>Pseudomonadati</taxon>
        <taxon>Pseudomonadota</taxon>
        <taxon>Betaproteobacteria</taxon>
        <taxon>Neisseriales</taxon>
        <taxon>Neisseriaceae</taxon>
        <taxon>Neisseria</taxon>
    </lineage>
</organism>
<dbReference type="RefSeq" id="WP_346221988.1">
    <property type="nucleotide sequence ID" value="NZ_MTBO01000054.1"/>
</dbReference>
<accession>A0A1X3D299</accession>
<dbReference type="InterPro" id="IPR027417">
    <property type="entry name" value="P-loop_NTPase"/>
</dbReference>
<dbReference type="GO" id="GO:0015833">
    <property type="term" value="P:peptide transport"/>
    <property type="evidence" value="ECO:0007669"/>
    <property type="project" value="InterPro"/>
</dbReference>
<gene>
    <name evidence="5" type="ORF">BWD09_12250</name>
</gene>
<dbReference type="EMBL" id="MTBO01000054">
    <property type="protein sequence ID" value="OSI13824.1"/>
    <property type="molecule type" value="Genomic_DNA"/>
</dbReference>
<evidence type="ECO:0000256" key="1">
    <source>
        <dbReference type="ARBA" id="ARBA00022448"/>
    </source>
</evidence>
<feature type="domain" description="Oligopeptide/dipeptide ABC transporter C-terminal" evidence="4">
    <location>
        <begin position="1"/>
        <end position="50"/>
    </location>
</feature>
<dbReference type="Gene3D" id="3.40.50.300">
    <property type="entry name" value="P-loop containing nucleotide triphosphate hydrolases"/>
    <property type="match status" value="1"/>
</dbReference>
<keyword evidence="3 5" id="KW-0067">ATP-binding</keyword>
<evidence type="ECO:0000256" key="3">
    <source>
        <dbReference type="ARBA" id="ARBA00022840"/>
    </source>
</evidence>
<dbReference type="GO" id="GO:0005524">
    <property type="term" value="F:ATP binding"/>
    <property type="evidence" value="ECO:0007669"/>
    <property type="project" value="UniProtKB-KW"/>
</dbReference>
<dbReference type="AlphaFoldDB" id="A0A1X3D299"/>
<dbReference type="Pfam" id="PF08352">
    <property type="entry name" value="oligo_HPY"/>
    <property type="match status" value="1"/>
</dbReference>
<dbReference type="InterPro" id="IPR013563">
    <property type="entry name" value="Oligopep_ABC_C"/>
</dbReference>
<evidence type="ECO:0000313" key="5">
    <source>
        <dbReference type="EMBL" id="OSI13824.1"/>
    </source>
</evidence>
<evidence type="ECO:0000259" key="4">
    <source>
        <dbReference type="Pfam" id="PF08352"/>
    </source>
</evidence>
<name>A0A1X3D299_9NEIS</name>
<keyword evidence="6" id="KW-1185">Reference proteome</keyword>
<evidence type="ECO:0000313" key="6">
    <source>
        <dbReference type="Proteomes" id="UP000193118"/>
    </source>
</evidence>
<keyword evidence="1" id="KW-0813">Transport</keyword>
<reference evidence="6" key="1">
    <citation type="submission" date="2017-01" db="EMBL/GenBank/DDBJ databases">
        <authorList>
            <person name="Wolfgang W.J."/>
            <person name="Cole J."/>
            <person name="Wroblewski D."/>
            <person name="Mcginnis J."/>
            <person name="Musser K.A."/>
        </authorList>
    </citation>
    <scope>NUCLEOTIDE SEQUENCE [LARGE SCALE GENOMIC DNA]</scope>
    <source>
        <strain evidence="6">DSM 19151</strain>
    </source>
</reference>